<evidence type="ECO:0000256" key="7">
    <source>
        <dbReference type="SAM" id="SignalP"/>
    </source>
</evidence>
<dbReference type="SUPFAM" id="SSF53850">
    <property type="entry name" value="Periplasmic binding protein-like II"/>
    <property type="match status" value="1"/>
</dbReference>
<dbReference type="Pfam" id="PF03180">
    <property type="entry name" value="Lipoprotein_9"/>
    <property type="match status" value="1"/>
</dbReference>
<keyword evidence="3 7" id="KW-0732">Signal</keyword>
<dbReference type="Gene3D" id="3.40.190.10">
    <property type="entry name" value="Periplasmic binding protein-like II"/>
    <property type="match status" value="2"/>
</dbReference>
<evidence type="ECO:0000256" key="2">
    <source>
        <dbReference type="ARBA" id="ARBA00008973"/>
    </source>
</evidence>
<feature type="signal peptide" evidence="7">
    <location>
        <begin position="1"/>
        <end position="19"/>
    </location>
</feature>
<evidence type="ECO:0000256" key="4">
    <source>
        <dbReference type="ARBA" id="ARBA00023136"/>
    </source>
</evidence>
<evidence type="ECO:0000256" key="5">
    <source>
        <dbReference type="ARBA" id="ARBA00023139"/>
    </source>
</evidence>
<evidence type="ECO:0000256" key="6">
    <source>
        <dbReference type="ARBA" id="ARBA00023288"/>
    </source>
</evidence>
<keyword evidence="9" id="KW-1185">Reference proteome</keyword>
<evidence type="ECO:0000313" key="8">
    <source>
        <dbReference type="EMBL" id="MFD1484584.1"/>
    </source>
</evidence>
<keyword evidence="4" id="KW-0472">Membrane</keyword>
<dbReference type="PANTHER" id="PTHR30429:SF1">
    <property type="entry name" value="D-METHIONINE-BINDING LIPOPROTEIN METQ-RELATED"/>
    <property type="match status" value="1"/>
</dbReference>
<dbReference type="PANTHER" id="PTHR30429">
    <property type="entry name" value="D-METHIONINE-BINDING LIPOPROTEIN METQ"/>
    <property type="match status" value="1"/>
</dbReference>
<comment type="subcellular location">
    <subcellularLocation>
        <location evidence="1">Membrane</location>
        <topology evidence="1">Lipid-anchor</topology>
    </subcellularLocation>
</comment>
<dbReference type="PROSITE" id="PS51257">
    <property type="entry name" value="PROKAR_LIPOPROTEIN"/>
    <property type="match status" value="1"/>
</dbReference>
<name>A0ABW4E3W4_9LACO</name>
<proteinExistence type="inferred from homology"/>
<evidence type="ECO:0000256" key="3">
    <source>
        <dbReference type="ARBA" id="ARBA00022729"/>
    </source>
</evidence>
<comment type="similarity">
    <text evidence="2">Belongs to the NlpA lipoprotein family.</text>
</comment>
<keyword evidence="5" id="KW-0564">Palmitate</keyword>
<evidence type="ECO:0000313" key="9">
    <source>
        <dbReference type="Proteomes" id="UP001597252"/>
    </source>
</evidence>
<organism evidence="8 9">
    <name type="scientific">Lacticaseibacillus baoqingensis</name>
    <dbReference type="NCBI Taxonomy" id="2486013"/>
    <lineage>
        <taxon>Bacteria</taxon>
        <taxon>Bacillati</taxon>
        <taxon>Bacillota</taxon>
        <taxon>Bacilli</taxon>
        <taxon>Lactobacillales</taxon>
        <taxon>Lactobacillaceae</taxon>
        <taxon>Lacticaseibacillus</taxon>
    </lineage>
</organism>
<evidence type="ECO:0000256" key="1">
    <source>
        <dbReference type="ARBA" id="ARBA00004635"/>
    </source>
</evidence>
<dbReference type="InterPro" id="IPR004872">
    <property type="entry name" value="Lipoprotein_NlpA"/>
</dbReference>
<feature type="chain" id="PRO_5046322505" evidence="7">
    <location>
        <begin position="20"/>
        <end position="281"/>
    </location>
</feature>
<dbReference type="Proteomes" id="UP001597252">
    <property type="component" value="Unassembled WGS sequence"/>
</dbReference>
<sequence>MKKWGFSLLAAFALVLGLAGCGHKSSASPAKTIRVGSMASDVEIWQHIAKSKEAKAAGLKLKVVSFDDGVQLNQSTLDGDVDVNAFQSYAYFEAFNKQSKNGKEVALGTTYLEPMGIYSNKHHSLKAIPDGATVIVANDAANQARGLELLAKAGLISLPKDFNSFGKISDIKANPHHLKFKAVQDNTIPRMLKDADYGLLANTVAYQAHLNVLTDSLYHERVDQSTRKNVNILATAAKNKDNKQYRKLIKVYHQPGIQKWLKQKFGGTKVDVQKPISYLEN</sequence>
<dbReference type="RefSeq" id="WP_125751003.1">
    <property type="nucleotide sequence ID" value="NZ_JBHTON010000014.1"/>
</dbReference>
<reference evidence="9" key="1">
    <citation type="journal article" date="2019" name="Int. J. Syst. Evol. Microbiol.">
        <title>The Global Catalogue of Microorganisms (GCM) 10K type strain sequencing project: providing services to taxonomists for standard genome sequencing and annotation.</title>
        <authorList>
            <consortium name="The Broad Institute Genomics Platform"/>
            <consortium name="The Broad Institute Genome Sequencing Center for Infectious Disease"/>
            <person name="Wu L."/>
            <person name="Ma J."/>
        </authorList>
    </citation>
    <scope>NUCLEOTIDE SEQUENCE [LARGE SCALE GENOMIC DNA]</scope>
    <source>
        <strain evidence="9">CCM 8903</strain>
    </source>
</reference>
<accession>A0ABW4E3W4</accession>
<protein>
    <submittedName>
        <fullName evidence="8">MetQ/NlpA family ABC transporter substrate-binding protein</fullName>
    </submittedName>
</protein>
<gene>
    <name evidence="8" type="ORF">ACFQ5J_05010</name>
</gene>
<comment type="caution">
    <text evidence="8">The sequence shown here is derived from an EMBL/GenBank/DDBJ whole genome shotgun (WGS) entry which is preliminary data.</text>
</comment>
<dbReference type="EMBL" id="JBHTON010000014">
    <property type="protein sequence ID" value="MFD1484584.1"/>
    <property type="molecule type" value="Genomic_DNA"/>
</dbReference>
<keyword evidence="6" id="KW-0449">Lipoprotein</keyword>